<dbReference type="OMA" id="DESIFMA"/>
<evidence type="ECO:0000256" key="8">
    <source>
        <dbReference type="ARBA" id="ARBA00023053"/>
    </source>
</evidence>
<feature type="transmembrane region" description="Helical" evidence="14">
    <location>
        <begin position="6"/>
        <end position="27"/>
    </location>
</feature>
<proteinExistence type="inferred from homology"/>
<feature type="transmembrane region" description="Helical" evidence="14">
    <location>
        <begin position="409"/>
        <end position="433"/>
    </location>
</feature>
<reference evidence="15 16" key="1">
    <citation type="journal article" date="2014" name="Nat. Genet.">
        <title>Whole-genome sequence of a flatfish provides insights into ZW sex chromosome evolution and adaptation to a benthic lifestyle.</title>
        <authorList>
            <person name="Chen S."/>
            <person name="Zhang G."/>
            <person name="Shao C."/>
            <person name="Huang Q."/>
            <person name="Liu G."/>
            <person name="Zhang P."/>
            <person name="Song W."/>
            <person name="An N."/>
            <person name="Chalopin D."/>
            <person name="Volff J.N."/>
            <person name="Hong Y."/>
            <person name="Li Q."/>
            <person name="Sha Z."/>
            <person name="Zhou H."/>
            <person name="Xie M."/>
            <person name="Yu Q."/>
            <person name="Liu Y."/>
            <person name="Xiang H."/>
            <person name="Wang N."/>
            <person name="Wu K."/>
            <person name="Yang C."/>
            <person name="Zhou Q."/>
            <person name="Liao X."/>
            <person name="Yang L."/>
            <person name="Hu Q."/>
            <person name="Zhang J."/>
            <person name="Meng L."/>
            <person name="Jin L."/>
            <person name="Tian Y."/>
            <person name="Lian J."/>
            <person name="Yang J."/>
            <person name="Miao G."/>
            <person name="Liu S."/>
            <person name="Liang Z."/>
            <person name="Yan F."/>
            <person name="Li Y."/>
            <person name="Sun B."/>
            <person name="Zhang H."/>
            <person name="Zhang J."/>
            <person name="Zhu Y."/>
            <person name="Du M."/>
            <person name="Zhao Y."/>
            <person name="Schartl M."/>
            <person name="Tang Q."/>
            <person name="Wang J."/>
        </authorList>
    </citation>
    <scope>NUCLEOTIDE SEQUENCE</scope>
</reference>
<dbReference type="InterPro" id="IPR001734">
    <property type="entry name" value="Na/solute_symporter"/>
</dbReference>
<keyword evidence="11" id="KW-0325">Glycoprotein</keyword>
<dbReference type="STRING" id="244447.ENSCSEP00000006399"/>
<evidence type="ECO:0000256" key="9">
    <source>
        <dbReference type="ARBA" id="ARBA00023065"/>
    </source>
</evidence>
<feature type="transmembrane region" description="Helical" evidence="14">
    <location>
        <begin position="385"/>
        <end position="403"/>
    </location>
</feature>
<evidence type="ECO:0000313" key="15">
    <source>
        <dbReference type="Ensembl" id="ENSCSEP00000006399.1"/>
    </source>
</evidence>
<feature type="transmembrane region" description="Helical" evidence="14">
    <location>
        <begin position="440"/>
        <end position="466"/>
    </location>
</feature>
<sequence>MAVNIPGVIVMLIFYLLVLGTGIWASFKSKREQKKTGAGEMEMALLGNRRINWMVGIFTMTATWVGGGMIVGTTEMMYTPSRGLIEAAIMLVGYSTCFILCGLVFAKPLREKNCVTILDPFNEKYGKVLTVGVSIFTLLLDFMNLPLILIALGGTMSVVLDVSYTVCVWISAAIAITYTLLGGLYSVAYTDVVQLILMFTSLWLCVPFVLMNSSCLDIGHTLMNNTLHAPWIGTAELKNTWIMVDEFLFFLILMLTSLGYQCLHQRTLAVSSLATAKVISVIAAFLFIVIVTAPVLLGAAAASTDWNTTSYGSPSPYERGEAALILPILLQFLTPSFISIIGTGCVAAAVMSSADSHLISAASIFTSNIYKNILRPKAGDREIQWVIRASVFVVGLVGTSLTSQTNSTLFFWFIAAEVAYILIFPQLVCVLFFNISNGYGAVVGFVAGVTMRLLSGVPTIGLPVVLCFPGCVLEDGVYVQYAPVKTISMLFTVVSIVLFSYLTSVLFNKGLLPERCDVFKVKVQHSPQQMSPVPGSKIDDETETLTKTKCQAETSELVNTDC</sequence>
<keyword evidence="5" id="KW-0769">Symport</keyword>
<feature type="transmembrane region" description="Helical" evidence="14">
    <location>
        <begin position="162"/>
        <end position="185"/>
    </location>
</feature>
<evidence type="ECO:0000313" key="16">
    <source>
        <dbReference type="Proteomes" id="UP000265120"/>
    </source>
</evidence>
<protein>
    <recommendedName>
        <fullName evidence="17">Solute carrier family 5 member 7</fullName>
    </recommendedName>
</protein>
<feature type="transmembrane region" description="Helical" evidence="14">
    <location>
        <begin position="486"/>
        <end position="507"/>
    </location>
</feature>
<feature type="transmembrane region" description="Helical" evidence="14">
    <location>
        <begin position="322"/>
        <end position="350"/>
    </location>
</feature>
<dbReference type="PROSITE" id="PS50283">
    <property type="entry name" value="NA_SOLUT_SYMP_3"/>
    <property type="match status" value="1"/>
</dbReference>
<keyword evidence="8" id="KW-0915">Sodium</keyword>
<keyword evidence="10 14" id="KW-0472">Membrane</keyword>
<dbReference type="GeneTree" id="ENSGT00940000163454"/>
<evidence type="ECO:0000256" key="11">
    <source>
        <dbReference type="ARBA" id="ARBA00023180"/>
    </source>
</evidence>
<evidence type="ECO:0000256" key="12">
    <source>
        <dbReference type="ARBA" id="ARBA00023201"/>
    </source>
</evidence>
<evidence type="ECO:0000256" key="10">
    <source>
        <dbReference type="ARBA" id="ARBA00023136"/>
    </source>
</evidence>
<name>A0A3P8UX46_CYNSE</name>
<dbReference type="PANTHER" id="PTHR45897">
    <property type="entry name" value="HIGH-AFFINITY CHOLINE TRANSPORTER 1"/>
    <property type="match status" value="1"/>
</dbReference>
<evidence type="ECO:0000256" key="6">
    <source>
        <dbReference type="ARBA" id="ARBA00022979"/>
    </source>
</evidence>
<dbReference type="Ensembl" id="ENSCSET00000006471.1">
    <property type="protein sequence ID" value="ENSCSEP00000006399.1"/>
    <property type="gene ID" value="ENSCSEG00000004138.1"/>
</dbReference>
<dbReference type="PANTHER" id="PTHR45897:SF5">
    <property type="entry name" value="HIGH AFFINITY CHOLINE TRANSPORTER 1"/>
    <property type="match status" value="1"/>
</dbReference>
<feature type="transmembrane region" description="Helical" evidence="14">
    <location>
        <begin position="127"/>
        <end position="150"/>
    </location>
</feature>
<accession>A0A3P8UX46</accession>
<evidence type="ECO:0000256" key="1">
    <source>
        <dbReference type="ARBA" id="ARBA00004141"/>
    </source>
</evidence>
<evidence type="ECO:0000256" key="2">
    <source>
        <dbReference type="ARBA" id="ARBA00006434"/>
    </source>
</evidence>
<keyword evidence="3" id="KW-0813">Transport</keyword>
<dbReference type="GO" id="GO:0005886">
    <property type="term" value="C:plasma membrane"/>
    <property type="evidence" value="ECO:0007669"/>
    <property type="project" value="TreeGrafter"/>
</dbReference>
<dbReference type="Gene3D" id="1.20.1730.10">
    <property type="entry name" value="Sodium/glucose cotransporter"/>
    <property type="match status" value="1"/>
</dbReference>
<keyword evidence="4 14" id="KW-0812">Transmembrane</keyword>
<evidence type="ECO:0000256" key="7">
    <source>
        <dbReference type="ARBA" id="ARBA00022989"/>
    </source>
</evidence>
<evidence type="ECO:0000256" key="14">
    <source>
        <dbReference type="SAM" id="Phobius"/>
    </source>
</evidence>
<keyword evidence="16" id="KW-1185">Reference proteome</keyword>
<dbReference type="GO" id="GO:0008292">
    <property type="term" value="P:acetylcholine biosynthetic process"/>
    <property type="evidence" value="ECO:0007669"/>
    <property type="project" value="TreeGrafter"/>
</dbReference>
<keyword evidence="7 14" id="KW-1133">Transmembrane helix</keyword>
<feature type="transmembrane region" description="Helical" evidence="14">
    <location>
        <begin position="275"/>
        <end position="302"/>
    </location>
</feature>
<evidence type="ECO:0000256" key="13">
    <source>
        <dbReference type="RuleBase" id="RU362091"/>
    </source>
</evidence>
<dbReference type="AlphaFoldDB" id="A0A3P8UX46"/>
<evidence type="ECO:0008006" key="17">
    <source>
        <dbReference type="Google" id="ProtNLM"/>
    </source>
</evidence>
<evidence type="ECO:0000256" key="5">
    <source>
        <dbReference type="ARBA" id="ARBA00022847"/>
    </source>
</evidence>
<dbReference type="InterPro" id="IPR038377">
    <property type="entry name" value="Na/Glc_symporter_sf"/>
</dbReference>
<dbReference type="InterPro" id="IPR052244">
    <property type="entry name" value="Choline_transporter"/>
</dbReference>
<dbReference type="Pfam" id="PF00474">
    <property type="entry name" value="SSF"/>
    <property type="match status" value="1"/>
</dbReference>
<dbReference type="GO" id="GO:0005307">
    <property type="term" value="F:choline:sodium symporter activity"/>
    <property type="evidence" value="ECO:0007669"/>
    <property type="project" value="TreeGrafter"/>
</dbReference>
<comment type="subcellular location">
    <subcellularLocation>
        <location evidence="1">Membrane</location>
        <topology evidence="1">Multi-pass membrane protein</topology>
    </subcellularLocation>
</comment>
<feature type="transmembrane region" description="Helical" evidence="14">
    <location>
        <begin position="51"/>
        <end position="72"/>
    </location>
</feature>
<reference evidence="15" key="3">
    <citation type="submission" date="2025-09" db="UniProtKB">
        <authorList>
            <consortium name="Ensembl"/>
        </authorList>
    </citation>
    <scope>IDENTIFICATION</scope>
</reference>
<organism evidence="15 16">
    <name type="scientific">Cynoglossus semilaevis</name>
    <name type="common">Tongue sole</name>
    <dbReference type="NCBI Taxonomy" id="244447"/>
    <lineage>
        <taxon>Eukaryota</taxon>
        <taxon>Metazoa</taxon>
        <taxon>Chordata</taxon>
        <taxon>Craniata</taxon>
        <taxon>Vertebrata</taxon>
        <taxon>Euteleostomi</taxon>
        <taxon>Actinopterygii</taxon>
        <taxon>Neopterygii</taxon>
        <taxon>Teleostei</taxon>
        <taxon>Neoteleostei</taxon>
        <taxon>Acanthomorphata</taxon>
        <taxon>Carangaria</taxon>
        <taxon>Pleuronectiformes</taxon>
        <taxon>Pleuronectoidei</taxon>
        <taxon>Cynoglossidae</taxon>
        <taxon>Cynoglossinae</taxon>
        <taxon>Cynoglossus</taxon>
    </lineage>
</organism>
<dbReference type="Proteomes" id="UP000265120">
    <property type="component" value="Chromosome 12"/>
</dbReference>
<evidence type="ECO:0000256" key="3">
    <source>
        <dbReference type="ARBA" id="ARBA00022448"/>
    </source>
</evidence>
<feature type="transmembrane region" description="Helical" evidence="14">
    <location>
        <begin position="192"/>
        <end position="210"/>
    </location>
</feature>
<keyword evidence="6" id="KW-0530">Neurotransmitter biosynthesis</keyword>
<reference evidence="15" key="2">
    <citation type="submission" date="2025-08" db="UniProtKB">
        <authorList>
            <consortium name="Ensembl"/>
        </authorList>
    </citation>
    <scope>IDENTIFICATION</scope>
</reference>
<feature type="transmembrane region" description="Helical" evidence="14">
    <location>
        <begin position="84"/>
        <end position="106"/>
    </location>
</feature>
<dbReference type="InParanoid" id="A0A3P8UX46"/>
<feature type="transmembrane region" description="Helical" evidence="14">
    <location>
        <begin position="247"/>
        <end position="263"/>
    </location>
</feature>
<keyword evidence="12" id="KW-0739">Sodium transport</keyword>
<dbReference type="CDD" id="cd11474">
    <property type="entry name" value="SLC5sbd_CHT"/>
    <property type="match status" value="1"/>
</dbReference>
<evidence type="ECO:0000256" key="4">
    <source>
        <dbReference type="ARBA" id="ARBA00022692"/>
    </source>
</evidence>
<keyword evidence="9" id="KW-0406">Ion transport</keyword>
<comment type="similarity">
    <text evidence="2 13">Belongs to the sodium:solute symporter (SSF) (TC 2.A.21) family.</text>
</comment>